<accession>A0AAV5UUA3</accession>
<organism evidence="2 3">
    <name type="scientific">Pristionchus fissidentatus</name>
    <dbReference type="NCBI Taxonomy" id="1538716"/>
    <lineage>
        <taxon>Eukaryota</taxon>
        <taxon>Metazoa</taxon>
        <taxon>Ecdysozoa</taxon>
        <taxon>Nematoda</taxon>
        <taxon>Chromadorea</taxon>
        <taxon>Rhabditida</taxon>
        <taxon>Rhabditina</taxon>
        <taxon>Diplogasteromorpha</taxon>
        <taxon>Diplogasteroidea</taxon>
        <taxon>Neodiplogasteridae</taxon>
        <taxon>Pristionchus</taxon>
    </lineage>
</organism>
<keyword evidence="3" id="KW-1185">Reference proteome</keyword>
<feature type="compositionally biased region" description="Acidic residues" evidence="1">
    <location>
        <begin position="63"/>
        <end position="78"/>
    </location>
</feature>
<name>A0AAV5UUA3_9BILA</name>
<sequence length="263" mass="29533">FALSERFFLAAPPEMDFLDESDDARLSQGWLDPNEEIDENNYNMSADEDQGDENFVRPLTPPADEEEEEEECAENEGIDSEFEALSRKFDAVIKEVSGRDNLPVPQIGAYFRGSTLIFPFWEGPQTMDTLEVMQALVPAFEIQWRLFGVKIVVDAGTKQNADTVLAENIMMNGVRVSTRNPLQGKAVDWANMNSNRLDIRLFPPCFGDHDAKRFIEESFPGCVCTITINSFLLLFPTVDEARRAGSLLVRLNGHGCPVYVTPV</sequence>
<proteinExistence type="predicted"/>
<feature type="non-terminal residue" evidence="2">
    <location>
        <position position="1"/>
    </location>
</feature>
<protein>
    <submittedName>
        <fullName evidence="2">Uncharacterized protein</fullName>
    </submittedName>
</protein>
<reference evidence="2" key="1">
    <citation type="submission" date="2023-10" db="EMBL/GenBank/DDBJ databases">
        <title>Genome assembly of Pristionchus species.</title>
        <authorList>
            <person name="Yoshida K."/>
            <person name="Sommer R.J."/>
        </authorList>
    </citation>
    <scope>NUCLEOTIDE SEQUENCE</scope>
    <source>
        <strain evidence="2">RS5133</strain>
    </source>
</reference>
<evidence type="ECO:0000313" key="2">
    <source>
        <dbReference type="EMBL" id="GMT09867.1"/>
    </source>
</evidence>
<gene>
    <name evidence="2" type="ORF">PFISCL1PPCAC_1164</name>
</gene>
<comment type="caution">
    <text evidence="2">The sequence shown here is derived from an EMBL/GenBank/DDBJ whole genome shotgun (WGS) entry which is preliminary data.</text>
</comment>
<feature type="region of interest" description="Disordered" evidence="1">
    <location>
        <begin position="33"/>
        <end position="78"/>
    </location>
</feature>
<evidence type="ECO:0000313" key="3">
    <source>
        <dbReference type="Proteomes" id="UP001432322"/>
    </source>
</evidence>
<dbReference type="EMBL" id="BTSY01000001">
    <property type="protein sequence ID" value="GMT09867.1"/>
    <property type="molecule type" value="Genomic_DNA"/>
</dbReference>
<dbReference type="Proteomes" id="UP001432322">
    <property type="component" value="Unassembled WGS sequence"/>
</dbReference>
<dbReference type="AlphaFoldDB" id="A0AAV5UUA3"/>
<feature type="non-terminal residue" evidence="2">
    <location>
        <position position="263"/>
    </location>
</feature>
<evidence type="ECO:0000256" key="1">
    <source>
        <dbReference type="SAM" id="MobiDB-lite"/>
    </source>
</evidence>